<keyword evidence="3" id="KW-0732">Signal</keyword>
<name>A0A9D1QCR7_9BACT</name>
<dbReference type="EMBL" id="DXHL01000021">
    <property type="protein sequence ID" value="HIW10792.1"/>
    <property type="molecule type" value="Genomic_DNA"/>
</dbReference>
<reference evidence="5" key="2">
    <citation type="submission" date="2021-04" db="EMBL/GenBank/DDBJ databases">
        <authorList>
            <person name="Gilroy R."/>
        </authorList>
    </citation>
    <scope>NUCLEOTIDE SEQUENCE</scope>
    <source>
        <strain evidence="5">ChiBcec15-1070</strain>
    </source>
</reference>
<keyword evidence="2 5" id="KW-0378">Hydrolase</keyword>
<dbReference type="GO" id="GO:0016787">
    <property type="term" value="F:hydrolase activity"/>
    <property type="evidence" value="ECO:0007669"/>
    <property type="project" value="UniProtKB-KW"/>
</dbReference>
<dbReference type="PANTHER" id="PTHR35527">
    <property type="entry name" value="CHOLOYLGLYCINE HYDROLASE"/>
    <property type="match status" value="1"/>
</dbReference>
<proteinExistence type="inferred from homology"/>
<gene>
    <name evidence="5" type="ORF">H9888_04735</name>
</gene>
<sequence>MKKQTLLSLIAGAALLTSSLVPAAACTGIALTAKDGSYIQSRTIEWSEGPLVSQYVIIPRGQALRSMTPTGQNGLQYTAKYGVVGLAVVQKEFIAEGINEAGLSAGLFFFPQYGSYQSYEPSANDSTVVDLQLAGWMLSQFSTIDEVKAALSSVRVVGLYPSSVVHWRIGDPSGRQVVLEIVNGEASFYENEVGVLTNAPGFQWHLTNLNNYVNLQPGNAPSRPLSGITLVPTGSNSGFLGLPGDDTPPSRFVRAAFFRATAPQRETAFETVTECFHLLNNFDVPIGIDHPEGQCPDIPSATQWTSAIDLTHKKVYYKTAYNNTIRCIDVAAIDFTRVKYTAEPMDAVQEQPVEMIRVGR</sequence>
<feature type="domain" description="Choloylglycine hydrolase/NAAA C-terminal" evidence="4">
    <location>
        <begin position="26"/>
        <end position="332"/>
    </location>
</feature>
<evidence type="ECO:0000313" key="5">
    <source>
        <dbReference type="EMBL" id="HIW10792.1"/>
    </source>
</evidence>
<evidence type="ECO:0000256" key="2">
    <source>
        <dbReference type="ARBA" id="ARBA00022801"/>
    </source>
</evidence>
<reference evidence="5" key="1">
    <citation type="journal article" date="2021" name="PeerJ">
        <title>Extensive microbial diversity within the chicken gut microbiome revealed by metagenomics and culture.</title>
        <authorList>
            <person name="Gilroy R."/>
            <person name="Ravi A."/>
            <person name="Getino M."/>
            <person name="Pursley I."/>
            <person name="Horton D.L."/>
            <person name="Alikhan N.F."/>
            <person name="Baker D."/>
            <person name="Gharbi K."/>
            <person name="Hall N."/>
            <person name="Watson M."/>
            <person name="Adriaenssens E.M."/>
            <person name="Foster-Nyarko E."/>
            <person name="Jarju S."/>
            <person name="Secka A."/>
            <person name="Antonio M."/>
            <person name="Oren A."/>
            <person name="Chaudhuri R.R."/>
            <person name="La Ragione R."/>
            <person name="Hildebrand F."/>
            <person name="Pallen M.J."/>
        </authorList>
    </citation>
    <scope>NUCLEOTIDE SEQUENCE</scope>
    <source>
        <strain evidence="5">ChiBcec15-1070</strain>
    </source>
</reference>
<comment type="caution">
    <text evidence="5">The sequence shown here is derived from an EMBL/GenBank/DDBJ whole genome shotgun (WGS) entry which is preliminary data.</text>
</comment>
<evidence type="ECO:0000256" key="1">
    <source>
        <dbReference type="ARBA" id="ARBA00006625"/>
    </source>
</evidence>
<protein>
    <submittedName>
        <fullName evidence="5">Choloylglycine hydrolase family protein</fullName>
    </submittedName>
</protein>
<evidence type="ECO:0000313" key="6">
    <source>
        <dbReference type="Proteomes" id="UP000823926"/>
    </source>
</evidence>
<dbReference type="InterPro" id="IPR052193">
    <property type="entry name" value="Peptidase_C59"/>
</dbReference>
<dbReference type="CDD" id="cd00542">
    <property type="entry name" value="Ntn_PVA"/>
    <property type="match status" value="1"/>
</dbReference>
<evidence type="ECO:0000259" key="4">
    <source>
        <dbReference type="Pfam" id="PF02275"/>
    </source>
</evidence>
<evidence type="ECO:0000256" key="3">
    <source>
        <dbReference type="SAM" id="SignalP"/>
    </source>
</evidence>
<dbReference type="AlphaFoldDB" id="A0A9D1QCR7"/>
<comment type="similarity">
    <text evidence="1">Belongs to the peptidase C59 family.</text>
</comment>
<dbReference type="Gene3D" id="3.60.60.10">
    <property type="entry name" value="Penicillin V Acylase, Chain A"/>
    <property type="match status" value="1"/>
</dbReference>
<dbReference type="Pfam" id="PF02275">
    <property type="entry name" value="CBAH"/>
    <property type="match status" value="1"/>
</dbReference>
<organism evidence="5 6">
    <name type="scientific">Candidatus Rikenella faecigallinarum</name>
    <dbReference type="NCBI Taxonomy" id="2838745"/>
    <lineage>
        <taxon>Bacteria</taxon>
        <taxon>Pseudomonadati</taxon>
        <taxon>Bacteroidota</taxon>
        <taxon>Bacteroidia</taxon>
        <taxon>Bacteroidales</taxon>
        <taxon>Rikenellaceae</taxon>
        <taxon>Rikenella</taxon>
    </lineage>
</organism>
<dbReference type="InterPro" id="IPR029055">
    <property type="entry name" value="Ntn_hydrolases_N"/>
</dbReference>
<dbReference type="PANTHER" id="PTHR35527:SF2">
    <property type="entry name" value="HYDROLASE"/>
    <property type="match status" value="1"/>
</dbReference>
<dbReference type="InterPro" id="IPR029132">
    <property type="entry name" value="CBAH/NAAA_C"/>
</dbReference>
<dbReference type="Proteomes" id="UP000823926">
    <property type="component" value="Unassembled WGS sequence"/>
</dbReference>
<feature type="signal peptide" evidence="3">
    <location>
        <begin position="1"/>
        <end position="23"/>
    </location>
</feature>
<accession>A0A9D1QCR7</accession>
<dbReference type="SUPFAM" id="SSF56235">
    <property type="entry name" value="N-terminal nucleophile aminohydrolases (Ntn hydrolases)"/>
    <property type="match status" value="1"/>
</dbReference>
<feature type="chain" id="PRO_5038340607" evidence="3">
    <location>
        <begin position="24"/>
        <end position="360"/>
    </location>
</feature>